<dbReference type="GO" id="GO:0005975">
    <property type="term" value="P:carbohydrate metabolic process"/>
    <property type="evidence" value="ECO:0007669"/>
    <property type="project" value="UniProtKB-ARBA"/>
</dbReference>
<accession>A0A919P7P7</accession>
<keyword evidence="8" id="KW-1185">Reference proteome</keyword>
<dbReference type="InterPro" id="IPR013783">
    <property type="entry name" value="Ig-like_fold"/>
</dbReference>
<dbReference type="InterPro" id="IPR017853">
    <property type="entry name" value="GH"/>
</dbReference>
<proteinExistence type="predicted"/>
<dbReference type="Proteomes" id="UP000642125">
    <property type="component" value="Unassembled WGS sequence"/>
</dbReference>
<dbReference type="InterPro" id="IPR050887">
    <property type="entry name" value="Beta-mannosidase_GH2"/>
</dbReference>
<dbReference type="Pfam" id="PF22666">
    <property type="entry name" value="Glyco_hydro_2_N2"/>
    <property type="match status" value="1"/>
</dbReference>
<evidence type="ECO:0000256" key="4">
    <source>
        <dbReference type="ARBA" id="ARBA00023295"/>
    </source>
</evidence>
<dbReference type="AlphaFoldDB" id="A0A919P7P7"/>
<comment type="caution">
    <text evidence="7">The sequence shown here is derived from an EMBL/GenBank/DDBJ whole genome shotgun (WGS) entry which is preliminary data.</text>
</comment>
<dbReference type="Gene3D" id="2.60.40.10">
    <property type="entry name" value="Immunoglobulins"/>
    <property type="match status" value="1"/>
</dbReference>
<dbReference type="SUPFAM" id="SSF51445">
    <property type="entry name" value="(Trans)glycosidases"/>
    <property type="match status" value="1"/>
</dbReference>
<dbReference type="GO" id="GO:0006516">
    <property type="term" value="P:glycoprotein catabolic process"/>
    <property type="evidence" value="ECO:0007669"/>
    <property type="project" value="TreeGrafter"/>
</dbReference>
<organism evidence="7 8">
    <name type="scientific">Cellulomonas pakistanensis</name>
    <dbReference type="NCBI Taxonomy" id="992287"/>
    <lineage>
        <taxon>Bacteria</taxon>
        <taxon>Bacillati</taxon>
        <taxon>Actinomycetota</taxon>
        <taxon>Actinomycetes</taxon>
        <taxon>Micrococcales</taxon>
        <taxon>Cellulomonadaceae</taxon>
        <taxon>Cellulomonas</taxon>
    </lineage>
</organism>
<dbReference type="EMBL" id="BONO01000007">
    <property type="protein sequence ID" value="GIG35865.1"/>
    <property type="molecule type" value="Genomic_DNA"/>
</dbReference>
<evidence type="ECO:0000256" key="2">
    <source>
        <dbReference type="ARBA" id="ARBA00012754"/>
    </source>
</evidence>
<evidence type="ECO:0000256" key="5">
    <source>
        <dbReference type="SAM" id="MobiDB-lite"/>
    </source>
</evidence>
<reference evidence="7" key="1">
    <citation type="submission" date="2021-01" db="EMBL/GenBank/DDBJ databases">
        <title>Whole genome shotgun sequence of Cellulomonas pakistanensis NBRC 110800.</title>
        <authorList>
            <person name="Komaki H."/>
            <person name="Tamura T."/>
        </authorList>
    </citation>
    <scope>NUCLEOTIDE SEQUENCE</scope>
    <source>
        <strain evidence="7">NBRC 110800</strain>
    </source>
</reference>
<evidence type="ECO:0000313" key="7">
    <source>
        <dbReference type="EMBL" id="GIG35865.1"/>
    </source>
</evidence>
<feature type="region of interest" description="Disordered" evidence="5">
    <location>
        <begin position="825"/>
        <end position="851"/>
    </location>
</feature>
<evidence type="ECO:0000259" key="6">
    <source>
        <dbReference type="Pfam" id="PF22666"/>
    </source>
</evidence>
<dbReference type="InterPro" id="IPR008979">
    <property type="entry name" value="Galactose-bd-like_sf"/>
</dbReference>
<evidence type="ECO:0000256" key="1">
    <source>
        <dbReference type="ARBA" id="ARBA00000829"/>
    </source>
</evidence>
<evidence type="ECO:0000256" key="3">
    <source>
        <dbReference type="ARBA" id="ARBA00022801"/>
    </source>
</evidence>
<protein>
    <recommendedName>
        <fullName evidence="2">beta-mannosidase</fullName>
        <ecNumber evidence="2">3.2.1.25</ecNumber>
    </recommendedName>
</protein>
<dbReference type="Gene3D" id="3.20.20.80">
    <property type="entry name" value="Glycosidases"/>
    <property type="match status" value="1"/>
</dbReference>
<dbReference type="InterPro" id="IPR036156">
    <property type="entry name" value="Beta-gal/glucu_dom_sf"/>
</dbReference>
<sequence length="884" mass="94358">MGRVLVLDGPGWLVREALGDTWQWYVDAPVVARNNAADAARTAAATPGWWPATVPGSVVTDLARAGELPDPYRDRNSRAAEWTGARHWVHRRTVDLPARAPGDRVVVELDGVDPSGTVLWDGAPLGRVEGLYHPFRAEVPAAAAAPGEHRLAVVVDPVPPNEPQVGRTERVRVHRPRVTEGWDFCPRLPHQGLWRSARVVVDRVQLAGVTVRADLVGGRPDCPADGVVRVRGTVEVGDGGDAAVDVEVVDAARTVVAAGRVDLPGEAGPGAPGTRPLDAAVRVPAPDLWWPRRLGAPTTYAVRVRVPHGRTLWRGTVGFRTARLVGNAGAPAGARGYTAEVNGVRVPLVGWNWAPADAQHGTVTRERLEHLVGLAAASGAVLLRVWGGGLVETEDFYDACDRAGLLVWQELSQSSSGVQSAPSEDPAFVDLLRREAAAVVPARTHHPSLLLWGGGNELDRDGVPLDEERSPALAALRDEVARLDPGRAWLPTSPTGPAFHHRADVIAAAPDDQHDVHGPWEHQGLTGQHALADAGTCLAHSEFGVEGMANRRLLDHLVPADRVWPLDRSNPVHRHLGEWWDNAPLVQECFGGRLTDVDGYRRASQHLQATGLAYAVEADRRRWPRCSLVLPWQLAESYPNTWCTAVVDHLGDAKPAFHAVTRAFAPDRATLRTATSAWGGRAHAAAEVWLWSDAGVAAGSEVVARLRTADGDVLAEQRWAVPDPVRGPRPVGELRCPASALPRASVLLWEVRWAAAGGAVLDHEVAVATSAADLAPLLDLAPAVVDVTARPDGPDAALVTVAHRGGPAVVGLALLDARPAGAPGRAVLDGDPRPLLPGGSRTLRARWRPGPTPDRRLALEAWNLPAVELAPPVPAPRAPQEARP</sequence>
<keyword evidence="4" id="KW-0326">Glycosidase</keyword>
<dbReference type="SUPFAM" id="SSF49785">
    <property type="entry name" value="Galactose-binding domain-like"/>
    <property type="match status" value="1"/>
</dbReference>
<dbReference type="EC" id="3.2.1.25" evidence="2"/>
<dbReference type="Gene3D" id="2.60.120.260">
    <property type="entry name" value="Galactose-binding domain-like"/>
    <property type="match status" value="1"/>
</dbReference>
<dbReference type="PANTHER" id="PTHR43730:SF1">
    <property type="entry name" value="BETA-MANNOSIDASE"/>
    <property type="match status" value="1"/>
</dbReference>
<dbReference type="SUPFAM" id="SSF49303">
    <property type="entry name" value="beta-Galactosidase/glucuronidase domain"/>
    <property type="match status" value="1"/>
</dbReference>
<name>A0A919P7P7_9CELL</name>
<dbReference type="InterPro" id="IPR054593">
    <property type="entry name" value="Beta-mannosidase-like_N2"/>
</dbReference>
<comment type="catalytic activity">
    <reaction evidence="1">
        <text>Hydrolysis of terminal, non-reducing beta-D-mannose residues in beta-D-mannosides.</text>
        <dbReference type="EC" id="3.2.1.25"/>
    </reaction>
</comment>
<gene>
    <name evidence="7" type="ORF">Cpa01nite_12460</name>
</gene>
<dbReference type="PANTHER" id="PTHR43730">
    <property type="entry name" value="BETA-MANNOSIDASE"/>
    <property type="match status" value="1"/>
</dbReference>
<dbReference type="GO" id="GO:0004567">
    <property type="term" value="F:beta-mannosidase activity"/>
    <property type="evidence" value="ECO:0007669"/>
    <property type="project" value="UniProtKB-EC"/>
</dbReference>
<evidence type="ECO:0000313" key="8">
    <source>
        <dbReference type="Proteomes" id="UP000642125"/>
    </source>
</evidence>
<keyword evidence="3" id="KW-0378">Hydrolase</keyword>
<feature type="domain" description="Beta-mannosidase-like galactose-binding" evidence="6">
    <location>
        <begin position="44"/>
        <end position="195"/>
    </location>
</feature>